<dbReference type="Pfam" id="PF00348">
    <property type="entry name" value="polyprenyl_synt"/>
    <property type="match status" value="1"/>
</dbReference>
<comment type="caution">
    <text evidence="7">The sequence shown here is derived from an EMBL/GenBank/DDBJ whole genome shotgun (WGS) entry which is preliminary data.</text>
</comment>
<protein>
    <recommendedName>
        <fullName evidence="9">Polyprenyl synthetase family protein</fullName>
    </recommendedName>
</protein>
<evidence type="ECO:0000256" key="1">
    <source>
        <dbReference type="ARBA" id="ARBA00001946"/>
    </source>
</evidence>
<name>A0A4R5VPV4_9BURK</name>
<evidence type="ECO:0008006" key="9">
    <source>
        <dbReference type="Google" id="ProtNLM"/>
    </source>
</evidence>
<dbReference type="GO" id="GO:0008299">
    <property type="term" value="P:isoprenoid biosynthetic process"/>
    <property type="evidence" value="ECO:0007669"/>
    <property type="project" value="InterPro"/>
</dbReference>
<evidence type="ECO:0000256" key="5">
    <source>
        <dbReference type="ARBA" id="ARBA00022842"/>
    </source>
</evidence>
<evidence type="ECO:0000313" key="7">
    <source>
        <dbReference type="EMBL" id="TDK59644.1"/>
    </source>
</evidence>
<dbReference type="PANTHER" id="PTHR12001:SF85">
    <property type="entry name" value="SHORT CHAIN ISOPRENYL DIPHOSPHATE SYNTHASE"/>
    <property type="match status" value="1"/>
</dbReference>
<accession>A0A4R5VPV4</accession>
<dbReference type="PANTHER" id="PTHR12001">
    <property type="entry name" value="GERANYLGERANYL PYROPHOSPHATE SYNTHASE"/>
    <property type="match status" value="1"/>
</dbReference>
<dbReference type="Gene3D" id="1.10.600.10">
    <property type="entry name" value="Farnesyl Diphosphate Synthase"/>
    <property type="match status" value="1"/>
</dbReference>
<dbReference type="RefSeq" id="WP_133331320.1">
    <property type="nucleotide sequence ID" value="NZ_SMYL01000020.1"/>
</dbReference>
<dbReference type="InterPro" id="IPR008949">
    <property type="entry name" value="Isoprenoid_synthase_dom_sf"/>
</dbReference>
<dbReference type="GO" id="GO:0046872">
    <property type="term" value="F:metal ion binding"/>
    <property type="evidence" value="ECO:0007669"/>
    <property type="project" value="UniProtKB-KW"/>
</dbReference>
<keyword evidence="8" id="KW-1185">Reference proteome</keyword>
<evidence type="ECO:0000256" key="2">
    <source>
        <dbReference type="ARBA" id="ARBA00006706"/>
    </source>
</evidence>
<evidence type="ECO:0000256" key="3">
    <source>
        <dbReference type="ARBA" id="ARBA00022679"/>
    </source>
</evidence>
<keyword evidence="3 6" id="KW-0808">Transferase</keyword>
<sequence>MKNHSLALIIQVEKAMLDLVQVPISHRLRFSSGMQDALTGLLNSSGSMLRARLALSCGKVIGLSDDDCVCIATAAELLHSALLIHDDIQNNEQVNRALARNWQKFETNLAVSCGDLFLSASFCAIAKVSKPRLIPILLARMSQLASQAIYAQSASQTSRSNRTDLDTYIEIARAKSGMRLSLPMELALLLADKKGRTVELAQTACMDFAVGFQIYDDLIDFIDHSPPLIQSADSEPRLNIVSIFDYLNQKIEQPPNPIASATDFALRYLDKASNALFNLPFKSGSLLEGYIRTLECVLGALTVQGIPQ</sequence>
<dbReference type="EMBL" id="SMYL01000020">
    <property type="protein sequence ID" value="TDK59644.1"/>
    <property type="molecule type" value="Genomic_DNA"/>
</dbReference>
<evidence type="ECO:0000313" key="8">
    <source>
        <dbReference type="Proteomes" id="UP000294829"/>
    </source>
</evidence>
<keyword evidence="4" id="KW-0479">Metal-binding</keyword>
<dbReference type="OrthoDB" id="9805316at2"/>
<reference evidence="7 8" key="1">
    <citation type="submission" date="2019-03" db="EMBL/GenBank/DDBJ databases">
        <title>Sapientia aquatica gen. nov., sp. nov., isolated from a crater lake.</title>
        <authorList>
            <person name="Felfoldi T."/>
            <person name="Szabo A."/>
            <person name="Toth E."/>
            <person name="Schumann P."/>
            <person name="Keki Z."/>
            <person name="Marialigeti K."/>
            <person name="Mathe I."/>
        </authorList>
    </citation>
    <scope>NUCLEOTIDE SEQUENCE [LARGE SCALE GENOMIC DNA]</scope>
    <source>
        <strain evidence="7 8">SA-152</strain>
    </source>
</reference>
<evidence type="ECO:0000256" key="4">
    <source>
        <dbReference type="ARBA" id="ARBA00022723"/>
    </source>
</evidence>
<dbReference type="SUPFAM" id="SSF48576">
    <property type="entry name" value="Terpenoid synthases"/>
    <property type="match status" value="1"/>
</dbReference>
<proteinExistence type="inferred from homology"/>
<comment type="similarity">
    <text evidence="2 6">Belongs to the FPP/GGPP synthase family.</text>
</comment>
<dbReference type="AlphaFoldDB" id="A0A4R5VPV4"/>
<gene>
    <name evidence="7" type="ORF">E2I14_18525</name>
</gene>
<comment type="cofactor">
    <cofactor evidence="1">
        <name>Mg(2+)</name>
        <dbReference type="ChEBI" id="CHEBI:18420"/>
    </cofactor>
</comment>
<dbReference type="GO" id="GO:0004659">
    <property type="term" value="F:prenyltransferase activity"/>
    <property type="evidence" value="ECO:0007669"/>
    <property type="project" value="InterPro"/>
</dbReference>
<organism evidence="7 8">
    <name type="scientific">Sapientia aquatica</name>
    <dbReference type="NCBI Taxonomy" id="1549640"/>
    <lineage>
        <taxon>Bacteria</taxon>
        <taxon>Pseudomonadati</taxon>
        <taxon>Pseudomonadota</taxon>
        <taxon>Betaproteobacteria</taxon>
        <taxon>Burkholderiales</taxon>
        <taxon>Oxalobacteraceae</taxon>
        <taxon>Sapientia</taxon>
    </lineage>
</organism>
<evidence type="ECO:0000256" key="6">
    <source>
        <dbReference type="RuleBase" id="RU004466"/>
    </source>
</evidence>
<keyword evidence="5" id="KW-0460">Magnesium</keyword>
<dbReference type="Proteomes" id="UP000294829">
    <property type="component" value="Unassembled WGS sequence"/>
</dbReference>
<dbReference type="InterPro" id="IPR000092">
    <property type="entry name" value="Polyprenyl_synt"/>
</dbReference>